<proteinExistence type="predicted"/>
<dbReference type="EMBL" id="NIOF01000017">
    <property type="protein sequence ID" value="OWQ84165.1"/>
    <property type="molecule type" value="Genomic_DNA"/>
</dbReference>
<feature type="transmembrane region" description="Helical" evidence="1">
    <location>
        <begin position="40"/>
        <end position="56"/>
    </location>
</feature>
<keyword evidence="1" id="KW-1133">Transmembrane helix</keyword>
<feature type="transmembrane region" description="Helical" evidence="1">
    <location>
        <begin position="6"/>
        <end position="28"/>
    </location>
</feature>
<dbReference type="Proteomes" id="UP000197468">
    <property type="component" value="Unassembled WGS sequence"/>
</dbReference>
<evidence type="ECO:0000313" key="2">
    <source>
        <dbReference type="EMBL" id="OWQ84165.1"/>
    </source>
</evidence>
<comment type="caution">
    <text evidence="2">The sequence shown here is derived from an EMBL/GenBank/DDBJ whole genome shotgun (WGS) entry which is preliminary data.</text>
</comment>
<gene>
    <name evidence="2" type="ORF">CDN99_24590</name>
</gene>
<dbReference type="AlphaFoldDB" id="A0A246IVB1"/>
<evidence type="ECO:0000256" key="1">
    <source>
        <dbReference type="SAM" id="Phobius"/>
    </source>
</evidence>
<organism evidence="2 3">
    <name type="scientific">Roseateles aquatilis</name>
    <dbReference type="NCBI Taxonomy" id="431061"/>
    <lineage>
        <taxon>Bacteria</taxon>
        <taxon>Pseudomonadati</taxon>
        <taxon>Pseudomonadota</taxon>
        <taxon>Betaproteobacteria</taxon>
        <taxon>Burkholderiales</taxon>
        <taxon>Sphaerotilaceae</taxon>
        <taxon>Roseateles</taxon>
    </lineage>
</organism>
<name>A0A246IVB1_9BURK</name>
<reference evidence="2 3" key="1">
    <citation type="journal article" date="2008" name="Int. J. Syst. Evol. Microbiol.">
        <title>Description of Roseateles aquatilis sp. nov. and Roseateles terrae sp. nov., in the class Betaproteobacteria, and emended description of the genus Roseateles.</title>
        <authorList>
            <person name="Gomila M."/>
            <person name="Bowien B."/>
            <person name="Falsen E."/>
            <person name="Moore E.R."/>
            <person name="Lalucat J."/>
        </authorList>
    </citation>
    <scope>NUCLEOTIDE SEQUENCE [LARGE SCALE GENOMIC DNA]</scope>
    <source>
        <strain evidence="2 3">CCUG 48205</strain>
    </source>
</reference>
<protein>
    <submittedName>
        <fullName evidence="2">Uncharacterized protein</fullName>
    </submittedName>
</protein>
<evidence type="ECO:0000313" key="3">
    <source>
        <dbReference type="Proteomes" id="UP000197468"/>
    </source>
</evidence>
<feature type="transmembrane region" description="Helical" evidence="1">
    <location>
        <begin position="68"/>
        <end position="88"/>
    </location>
</feature>
<keyword evidence="1" id="KW-0812">Transmembrane</keyword>
<accession>A0A246IVB1</accession>
<keyword evidence="1" id="KW-0472">Membrane</keyword>
<sequence length="89" mass="9562">MVVLVVAGIMAPACIFIALCMYYMVLWIRSRRGSSAGKDTLIGALGAFALLAPRLMGPESARYLGRALMWGALFIVYVALVFVGFTALS</sequence>
<keyword evidence="3" id="KW-1185">Reference proteome</keyword>